<dbReference type="GO" id="GO:0071949">
    <property type="term" value="F:FAD binding"/>
    <property type="evidence" value="ECO:0007669"/>
    <property type="project" value="InterPro"/>
</dbReference>
<evidence type="ECO:0000259" key="6">
    <source>
        <dbReference type="PROSITE" id="PS51387"/>
    </source>
</evidence>
<evidence type="ECO:0000256" key="1">
    <source>
        <dbReference type="ARBA" id="ARBA00001974"/>
    </source>
</evidence>
<dbReference type="Gene3D" id="3.30.70.2740">
    <property type="match status" value="1"/>
</dbReference>
<dbReference type="PANTHER" id="PTHR43716:SF1">
    <property type="entry name" value="D-2-HYDROXYGLUTARATE DEHYDROGENASE, MITOCHONDRIAL"/>
    <property type="match status" value="1"/>
</dbReference>
<dbReference type="EMBL" id="ATMH01001139">
    <property type="protein sequence ID" value="EPY35535.1"/>
    <property type="molecule type" value="Genomic_DNA"/>
</dbReference>
<protein>
    <submittedName>
        <fullName evidence="7">Actin interacting protein-like protein</fullName>
    </submittedName>
</protein>
<dbReference type="PANTHER" id="PTHR43716">
    <property type="entry name" value="D-2-HYDROXYGLUTARATE DEHYDROGENASE, MITOCHONDRIAL"/>
    <property type="match status" value="1"/>
</dbReference>
<dbReference type="GO" id="GO:0005739">
    <property type="term" value="C:mitochondrion"/>
    <property type="evidence" value="ECO:0007669"/>
    <property type="project" value="TreeGrafter"/>
</dbReference>
<evidence type="ECO:0000256" key="4">
    <source>
        <dbReference type="ARBA" id="ARBA00022827"/>
    </source>
</evidence>
<dbReference type="Pfam" id="PF01565">
    <property type="entry name" value="FAD_binding_4"/>
    <property type="match status" value="1"/>
</dbReference>
<sequence length="525" mass="58282">MSGLSAMRQRALHYAARSSAYAKVTDQHLEALRTMLQQPSRDGRKGRLLTDQADTEPFNHDWMKQVEGATPAVLLPTCAEQIADVLRYCQTERLAVVPQGGNTGLVFGSEPVHDELVLSTQLMNAAPVVSRDRMTVEAEAGVVLQQCQEACEKEGLLYPLTMGSRGSAQMGGTVSTNAGGIHFARYGSMHANVLGLEVVTPTGDILNLMSTLRKDNAGYDLKHLFIGSEGTLGVVTRVAVKLSPYPRSKQLCMLWMPDFASVLELYQLAQTHLAEGLSAFEVMDGESLLPSPVAVQPFQRSDNNEAYRTGRNYHAAYFCVMVETNGSNEDHDFEKLGAFIEQMQEKMGDRIPAGFEPVLSQSQTQYQQLWQLREDTPVFLAADGLIYKYDVSFPLDKFYIVVEYVREILYRQLGLNPEEVYVVGYGHFGDGNVHLNVVDRTRSHREALDKALYPTVYKFCAAHGGSISAEHGVGMQKRDYLSFSRSTATIDLMRQLKTTMDPNHILNPYKVLPLVSQQHSLTGNA</sequence>
<dbReference type="FunFam" id="3.30.43.10:FF:000011">
    <property type="entry name" value="D-lactate dehydrogenase (Cytochrome)"/>
    <property type="match status" value="1"/>
</dbReference>
<dbReference type="Gene3D" id="1.10.45.10">
    <property type="entry name" value="Vanillyl-alcohol Oxidase, Chain A, domain 4"/>
    <property type="match status" value="1"/>
</dbReference>
<dbReference type="InterPro" id="IPR004113">
    <property type="entry name" value="FAD-bd_oxidored_4_C"/>
</dbReference>
<evidence type="ECO:0000256" key="2">
    <source>
        <dbReference type="ARBA" id="ARBA00008000"/>
    </source>
</evidence>
<evidence type="ECO:0000313" key="8">
    <source>
        <dbReference type="Proteomes" id="UP000015354"/>
    </source>
</evidence>
<dbReference type="SUPFAM" id="SSF55103">
    <property type="entry name" value="FAD-linked oxidases, C-terminal domain"/>
    <property type="match status" value="1"/>
</dbReference>
<dbReference type="InterPro" id="IPR051264">
    <property type="entry name" value="FAD-oxidored/transferase_4"/>
</dbReference>
<dbReference type="InterPro" id="IPR016169">
    <property type="entry name" value="FAD-bd_PCMH_sub2"/>
</dbReference>
<comment type="similarity">
    <text evidence="2">Belongs to the FAD-binding oxidoreductase/transferase type 4 family.</text>
</comment>
<feature type="domain" description="FAD-binding PCMH-type" evidence="6">
    <location>
        <begin position="66"/>
        <end position="245"/>
    </location>
</feature>
<keyword evidence="5" id="KW-0560">Oxidoreductase</keyword>
<dbReference type="OrthoDB" id="5332616at2759"/>
<dbReference type="InterPro" id="IPR016171">
    <property type="entry name" value="Vanillyl_alc_oxidase_C-sub2"/>
</dbReference>
<dbReference type="InterPro" id="IPR006094">
    <property type="entry name" value="Oxid_FAD_bind_N"/>
</dbReference>
<comment type="caution">
    <text evidence="7">The sequence shown here is derived from an EMBL/GenBank/DDBJ whole genome shotgun (WGS) entry which is preliminary data.</text>
</comment>
<name>S9WI23_9TRYP</name>
<dbReference type="Pfam" id="PF02913">
    <property type="entry name" value="FAD-oxidase_C"/>
    <property type="match status" value="1"/>
</dbReference>
<dbReference type="Gene3D" id="3.30.465.10">
    <property type="match status" value="1"/>
</dbReference>
<dbReference type="InterPro" id="IPR016167">
    <property type="entry name" value="FAD-bd_PCMH_sub1"/>
</dbReference>
<dbReference type="InterPro" id="IPR036318">
    <property type="entry name" value="FAD-bd_PCMH-like_sf"/>
</dbReference>
<reference evidence="7 8" key="1">
    <citation type="journal article" date="2013" name="PLoS ONE">
        <title>Predicting the Proteins of Angomonas deanei, Strigomonas culicis and Their Respective Endosymbionts Reveals New Aspects of the Trypanosomatidae Family.</title>
        <authorList>
            <person name="Motta M.C."/>
            <person name="Martins A.C."/>
            <person name="de Souza S.S."/>
            <person name="Catta-Preta C.M."/>
            <person name="Silva R."/>
            <person name="Klein C.C."/>
            <person name="de Almeida L.G."/>
            <person name="de Lima Cunha O."/>
            <person name="Ciapina L.P."/>
            <person name="Brocchi M."/>
            <person name="Colabardini A.C."/>
            <person name="de Araujo Lima B."/>
            <person name="Machado C.R."/>
            <person name="de Almeida Soares C.M."/>
            <person name="Probst C.M."/>
            <person name="de Menezes C.B."/>
            <person name="Thompson C.E."/>
            <person name="Bartholomeu D.C."/>
            <person name="Gradia D.F."/>
            <person name="Pavoni D.P."/>
            <person name="Grisard E.C."/>
            <person name="Fantinatti-Garboggini F."/>
            <person name="Marchini F.K."/>
            <person name="Rodrigues-Luiz G.F."/>
            <person name="Wagner G."/>
            <person name="Goldman G.H."/>
            <person name="Fietto J.L."/>
            <person name="Elias M.C."/>
            <person name="Goldman M.H."/>
            <person name="Sagot M.F."/>
            <person name="Pereira M."/>
            <person name="Stoco P.H."/>
            <person name="de Mendonca-Neto R.P."/>
            <person name="Teixeira S.M."/>
            <person name="Maciel T.E."/>
            <person name="de Oliveira Mendes T.A."/>
            <person name="Urmenyi T.P."/>
            <person name="de Souza W."/>
            <person name="Schenkman S."/>
            <person name="de Vasconcelos A.T."/>
        </authorList>
    </citation>
    <scope>NUCLEOTIDE SEQUENCE [LARGE SCALE GENOMIC DNA]</scope>
</reference>
<dbReference type="SUPFAM" id="SSF56176">
    <property type="entry name" value="FAD-binding/transporter-associated domain-like"/>
    <property type="match status" value="1"/>
</dbReference>
<keyword evidence="8" id="KW-1185">Reference proteome</keyword>
<gene>
    <name evidence="7" type="ORF">STCU_01139</name>
</gene>
<accession>S9WI23</accession>
<dbReference type="GO" id="GO:0016491">
    <property type="term" value="F:oxidoreductase activity"/>
    <property type="evidence" value="ECO:0007669"/>
    <property type="project" value="UniProtKB-KW"/>
</dbReference>
<evidence type="ECO:0000256" key="5">
    <source>
        <dbReference type="ARBA" id="ARBA00023002"/>
    </source>
</evidence>
<dbReference type="FunFam" id="1.10.45.10:FF:000001">
    <property type="entry name" value="D-lactate dehydrogenase mitochondrial"/>
    <property type="match status" value="1"/>
</dbReference>
<dbReference type="Gene3D" id="3.30.43.10">
    <property type="entry name" value="Uridine Diphospho-n-acetylenolpyruvylglucosamine Reductase, domain 2"/>
    <property type="match status" value="1"/>
</dbReference>
<dbReference type="InterPro" id="IPR016164">
    <property type="entry name" value="FAD-linked_Oxase-like_C"/>
</dbReference>
<organism evidence="7 8">
    <name type="scientific">Strigomonas culicis</name>
    <dbReference type="NCBI Taxonomy" id="28005"/>
    <lineage>
        <taxon>Eukaryota</taxon>
        <taxon>Discoba</taxon>
        <taxon>Euglenozoa</taxon>
        <taxon>Kinetoplastea</taxon>
        <taxon>Metakinetoplastina</taxon>
        <taxon>Trypanosomatida</taxon>
        <taxon>Trypanosomatidae</taxon>
        <taxon>Strigomonadinae</taxon>
        <taxon>Strigomonas</taxon>
    </lineage>
</organism>
<dbReference type="Proteomes" id="UP000015354">
    <property type="component" value="Unassembled WGS sequence"/>
</dbReference>
<keyword evidence="4" id="KW-0274">FAD</keyword>
<dbReference type="PROSITE" id="PS51387">
    <property type="entry name" value="FAD_PCMH"/>
    <property type="match status" value="1"/>
</dbReference>
<evidence type="ECO:0000256" key="3">
    <source>
        <dbReference type="ARBA" id="ARBA00022630"/>
    </source>
</evidence>
<proteinExistence type="inferred from homology"/>
<dbReference type="InterPro" id="IPR016166">
    <property type="entry name" value="FAD-bd_PCMH"/>
</dbReference>
<keyword evidence="3" id="KW-0285">Flavoprotein</keyword>
<evidence type="ECO:0000313" key="7">
    <source>
        <dbReference type="EMBL" id="EPY35535.1"/>
    </source>
</evidence>
<comment type="cofactor">
    <cofactor evidence="1">
        <name>FAD</name>
        <dbReference type="ChEBI" id="CHEBI:57692"/>
    </cofactor>
</comment>
<dbReference type="Gene3D" id="3.30.70.2190">
    <property type="match status" value="1"/>
</dbReference>
<dbReference type="AlphaFoldDB" id="S9WI23"/>